<accession>A0A1I1EK43</accession>
<dbReference type="RefSeq" id="WP_074960107.1">
    <property type="nucleotide sequence ID" value="NZ_FOKQ01000004.1"/>
</dbReference>
<feature type="domain" description="DUF3592" evidence="3">
    <location>
        <begin position="210"/>
        <end position="267"/>
    </location>
</feature>
<evidence type="ECO:0000256" key="2">
    <source>
        <dbReference type="SAM" id="Phobius"/>
    </source>
</evidence>
<feature type="transmembrane region" description="Helical" evidence="2">
    <location>
        <begin position="275"/>
        <end position="297"/>
    </location>
</feature>
<dbReference type="InterPro" id="IPR021994">
    <property type="entry name" value="DUF3592"/>
</dbReference>
<gene>
    <name evidence="4" type="ORF">SAMN02910406_00721</name>
</gene>
<dbReference type="AlphaFoldDB" id="A0A1I1EK43"/>
<evidence type="ECO:0000256" key="1">
    <source>
        <dbReference type="SAM" id="MobiDB-lite"/>
    </source>
</evidence>
<name>A0A1I1EK43_RUMAL</name>
<feature type="transmembrane region" description="Helical" evidence="2">
    <location>
        <begin position="142"/>
        <end position="164"/>
    </location>
</feature>
<organism evidence="4 5">
    <name type="scientific">Ruminococcus albus</name>
    <dbReference type="NCBI Taxonomy" id="1264"/>
    <lineage>
        <taxon>Bacteria</taxon>
        <taxon>Bacillati</taxon>
        <taxon>Bacillota</taxon>
        <taxon>Clostridia</taxon>
        <taxon>Eubacteriales</taxon>
        <taxon>Oscillospiraceae</taxon>
        <taxon>Ruminococcus</taxon>
    </lineage>
</organism>
<evidence type="ECO:0000259" key="3">
    <source>
        <dbReference type="Pfam" id="PF12158"/>
    </source>
</evidence>
<evidence type="ECO:0000313" key="4">
    <source>
        <dbReference type="EMBL" id="SFB87441.1"/>
    </source>
</evidence>
<feature type="transmembrane region" description="Helical" evidence="2">
    <location>
        <begin position="170"/>
        <end position="190"/>
    </location>
</feature>
<reference evidence="4 5" key="1">
    <citation type="submission" date="2016-10" db="EMBL/GenBank/DDBJ databases">
        <authorList>
            <person name="de Groot N.N."/>
        </authorList>
    </citation>
    <scope>NUCLEOTIDE SEQUENCE [LARGE SCALE GENOMIC DNA]</scope>
    <source>
        <strain evidence="4 5">AR67</strain>
    </source>
</reference>
<feature type="compositionally biased region" description="Polar residues" evidence="1">
    <location>
        <begin position="31"/>
        <end position="73"/>
    </location>
</feature>
<keyword evidence="2" id="KW-0812">Transmembrane</keyword>
<dbReference type="Pfam" id="PF12158">
    <property type="entry name" value="DUF3592"/>
    <property type="match status" value="1"/>
</dbReference>
<sequence length="300" mass="33145">MQSNREQYYQPTRQQNPELVNIDTIRGGQMVPQQNGQPAQYGQPNPYDQPNQYSQPMQMNRTVPQGQPTQLGQNPNTLLPEHVPDKQFSLKCFAPMFAGIIGLLTIGRFSGSLAAMSLGFGIMGTCLMTRKEMEDYKPERKFKAMMGAVGSGLFGLAGLVTLFAPSLTDYAAGATLTLAGLFLTAAPPIARHMKLRRCTEKTRAVCIGNREKRSSGKHHRMMYAPIWQYIAGGRAYTAYDDVYTSPQQFYEGEGTDIMVNPNDPRDFFRGSDPSTWALMGFGILMLGGGVVVLLRLLGIL</sequence>
<evidence type="ECO:0000313" key="5">
    <source>
        <dbReference type="Proteomes" id="UP000182192"/>
    </source>
</evidence>
<dbReference type="OrthoDB" id="1818684at2"/>
<keyword evidence="2" id="KW-1133">Transmembrane helix</keyword>
<feature type="compositionally biased region" description="Polar residues" evidence="1">
    <location>
        <begin position="1"/>
        <end position="18"/>
    </location>
</feature>
<keyword evidence="2" id="KW-0472">Membrane</keyword>
<feature type="region of interest" description="Disordered" evidence="1">
    <location>
        <begin position="1"/>
        <end position="73"/>
    </location>
</feature>
<protein>
    <recommendedName>
        <fullName evidence="3">DUF3592 domain-containing protein</fullName>
    </recommendedName>
</protein>
<proteinExistence type="predicted"/>
<dbReference type="EMBL" id="FOKQ01000004">
    <property type="protein sequence ID" value="SFB87441.1"/>
    <property type="molecule type" value="Genomic_DNA"/>
</dbReference>
<dbReference type="Proteomes" id="UP000182192">
    <property type="component" value="Unassembled WGS sequence"/>
</dbReference>